<feature type="compositionally biased region" description="Low complexity" evidence="1">
    <location>
        <begin position="155"/>
        <end position="168"/>
    </location>
</feature>
<keyword evidence="2" id="KW-1133">Transmembrane helix</keyword>
<dbReference type="Proteomes" id="UP001153292">
    <property type="component" value="Chromosome 3"/>
</dbReference>
<evidence type="ECO:0000256" key="2">
    <source>
        <dbReference type="SAM" id="Phobius"/>
    </source>
</evidence>
<evidence type="ECO:0000256" key="1">
    <source>
        <dbReference type="SAM" id="MobiDB-lite"/>
    </source>
</evidence>
<feature type="transmembrane region" description="Helical" evidence="2">
    <location>
        <begin position="20"/>
        <end position="41"/>
    </location>
</feature>
<gene>
    <name evidence="3" type="ORF">CHILSU_LOCUS8090</name>
</gene>
<name>A0ABN8BDS9_CHISP</name>
<reference evidence="3" key="1">
    <citation type="submission" date="2021-12" db="EMBL/GenBank/DDBJ databases">
        <authorList>
            <person name="King R."/>
        </authorList>
    </citation>
    <scope>NUCLEOTIDE SEQUENCE</scope>
</reference>
<dbReference type="EMBL" id="OU963896">
    <property type="protein sequence ID" value="CAH0404744.1"/>
    <property type="molecule type" value="Genomic_DNA"/>
</dbReference>
<keyword evidence="2" id="KW-0472">Membrane</keyword>
<feature type="transmembrane region" description="Helical" evidence="2">
    <location>
        <begin position="76"/>
        <end position="100"/>
    </location>
</feature>
<dbReference type="PANTHER" id="PTHR47154:SF2">
    <property type="entry name" value="G-PROTEIN COUPLED RECEPTOR MTH-RELATED"/>
    <property type="match status" value="1"/>
</dbReference>
<evidence type="ECO:0008006" key="5">
    <source>
        <dbReference type="Google" id="ProtNLM"/>
    </source>
</evidence>
<dbReference type="InterPro" id="IPR051384">
    <property type="entry name" value="Mth_GPCR"/>
</dbReference>
<keyword evidence="2" id="KW-0812">Transmembrane</keyword>
<feature type="transmembrane region" description="Helical" evidence="2">
    <location>
        <begin position="106"/>
        <end position="130"/>
    </location>
</feature>
<feature type="region of interest" description="Disordered" evidence="1">
    <location>
        <begin position="148"/>
        <end position="189"/>
    </location>
</feature>
<evidence type="ECO:0000313" key="3">
    <source>
        <dbReference type="EMBL" id="CAH0404744.1"/>
    </source>
</evidence>
<proteinExistence type="predicted"/>
<sequence>MGHSMCWFGSTQNSTEDWPHYIFFVIPMGLVSGVNFVLWALTARHCARVKSEVHRLQAGSVGDRAKRRFRVNKANLTLTGKLWVVMGAGWISELISTLLMDPDAKVHWIITLVDVVNELQGVLIFIILIFKPKLYYLIRKRLGLEKPEARKNGASSSGRTSSTFLSRTISSDERTNKRVSVPNDTAKLH</sequence>
<dbReference type="Gene3D" id="1.20.1070.10">
    <property type="entry name" value="Rhodopsin 7-helix transmembrane proteins"/>
    <property type="match status" value="1"/>
</dbReference>
<keyword evidence="4" id="KW-1185">Reference proteome</keyword>
<protein>
    <recommendedName>
        <fullName evidence="5">G-protein coupled receptors family 2 profile 2 domain-containing protein</fullName>
    </recommendedName>
</protein>
<dbReference type="PANTHER" id="PTHR47154">
    <property type="entry name" value="G-PROTEIN COUPLED RECEPTOR MTH-RELATED"/>
    <property type="match status" value="1"/>
</dbReference>
<accession>A0ABN8BDS9</accession>
<organism evidence="3 4">
    <name type="scientific">Chilo suppressalis</name>
    <name type="common">Asiatic rice borer moth</name>
    <dbReference type="NCBI Taxonomy" id="168631"/>
    <lineage>
        <taxon>Eukaryota</taxon>
        <taxon>Metazoa</taxon>
        <taxon>Ecdysozoa</taxon>
        <taxon>Arthropoda</taxon>
        <taxon>Hexapoda</taxon>
        <taxon>Insecta</taxon>
        <taxon>Pterygota</taxon>
        <taxon>Neoptera</taxon>
        <taxon>Endopterygota</taxon>
        <taxon>Lepidoptera</taxon>
        <taxon>Glossata</taxon>
        <taxon>Ditrysia</taxon>
        <taxon>Pyraloidea</taxon>
        <taxon>Crambidae</taxon>
        <taxon>Crambinae</taxon>
        <taxon>Chilo</taxon>
    </lineage>
</organism>
<evidence type="ECO:0000313" key="4">
    <source>
        <dbReference type="Proteomes" id="UP001153292"/>
    </source>
</evidence>